<dbReference type="PANTHER" id="PTHR35399:SF2">
    <property type="entry name" value="DUF839 DOMAIN-CONTAINING PROTEIN"/>
    <property type="match status" value="1"/>
</dbReference>
<dbReference type="KEGG" id="ome:OLMES_0241"/>
<dbReference type="OrthoDB" id="9801383at2"/>
<dbReference type="EMBL" id="CP021425">
    <property type="protein sequence ID" value="ARU54347.1"/>
    <property type="molecule type" value="Genomic_DNA"/>
</dbReference>
<dbReference type="RefSeq" id="WP_087459562.1">
    <property type="nucleotide sequence ID" value="NZ_CP021425.1"/>
</dbReference>
<evidence type="ECO:0000313" key="3">
    <source>
        <dbReference type="Proteomes" id="UP000196027"/>
    </source>
</evidence>
<keyword evidence="3" id="KW-1185">Reference proteome</keyword>
<feature type="chain" id="PRO_5010983743" evidence="1">
    <location>
        <begin position="42"/>
        <end position="397"/>
    </location>
</feature>
<reference evidence="2 3" key="1">
    <citation type="submission" date="2017-05" db="EMBL/GenBank/DDBJ databases">
        <title>Genomic insights into alkan degradation activity of Oleiphilus messinensis.</title>
        <authorList>
            <person name="Kozyavkin S.A."/>
            <person name="Slesarev A.I."/>
            <person name="Golyshin P.N."/>
            <person name="Korzhenkov A."/>
            <person name="Golyshina O.N."/>
            <person name="Toshchakov S.V."/>
        </authorList>
    </citation>
    <scope>NUCLEOTIDE SEQUENCE [LARGE SCALE GENOMIC DNA]</scope>
    <source>
        <strain evidence="2 3">ME102</strain>
    </source>
</reference>
<accession>A0A1Y0I1L3</accession>
<dbReference type="PANTHER" id="PTHR35399">
    <property type="entry name" value="SLR8030 PROTEIN"/>
    <property type="match status" value="1"/>
</dbReference>
<dbReference type="AlphaFoldDB" id="A0A1Y0I1L3"/>
<organism evidence="2 3">
    <name type="scientific">Oleiphilus messinensis</name>
    <dbReference type="NCBI Taxonomy" id="141451"/>
    <lineage>
        <taxon>Bacteria</taxon>
        <taxon>Pseudomonadati</taxon>
        <taxon>Pseudomonadota</taxon>
        <taxon>Gammaproteobacteria</taxon>
        <taxon>Oceanospirillales</taxon>
        <taxon>Oleiphilaceae</taxon>
        <taxon>Oleiphilus</taxon>
    </lineage>
</organism>
<keyword evidence="1" id="KW-0732">Signal</keyword>
<evidence type="ECO:0000313" key="2">
    <source>
        <dbReference type="EMBL" id="ARU54347.1"/>
    </source>
</evidence>
<name>A0A1Y0I1L3_9GAMM</name>
<evidence type="ECO:0000256" key="1">
    <source>
        <dbReference type="SAM" id="SignalP"/>
    </source>
</evidence>
<feature type="signal peptide" evidence="1">
    <location>
        <begin position="1"/>
        <end position="41"/>
    </location>
</feature>
<dbReference type="Proteomes" id="UP000196027">
    <property type="component" value="Chromosome"/>
</dbReference>
<gene>
    <name evidence="2" type="ORF">OLMES_0241</name>
</gene>
<sequence>MISTPYHQSVASTRTRSKAIRPLLSSVLWVALGCGSVAALAASAPGESETAITKAPALENGNIIGRHIFGLARDFQNDPLAYQGKSLFYQAQPTTLAVLSGDQKHALSIFDHEIGSVYITHYDKENTLPVDTEALPLEDIDGLSRPSAPQITPWKTTMVSETTLVNTADPASFIDEFKYYYKNKPDLVNPYNYGWPAEIIVLNAQGEAKVIKNFAMGRVSASHIVILPDQKTVYMLDTLHSNHLYAFIAKNAESMADGTLYVVNTQTDQPELVELGDRSALRVKFKLRKADFSSFFQSSPPEQGNCATGFNAITTTFGNECVKVVKKNAKYTGFMEPIRMAAVKGVNGLPGELLSMAYDSTNNQLILERKNKPAVKFPLFDNPQRNTRFSIEPAQAQ</sequence>
<protein>
    <submittedName>
        <fullName evidence="2">Alkaline phosphatase</fullName>
    </submittedName>
</protein>
<proteinExistence type="predicted"/>